<gene>
    <name evidence="2" type="ORF">NQ315_014442</name>
</gene>
<dbReference type="Proteomes" id="UP001159042">
    <property type="component" value="Unassembled WGS sequence"/>
</dbReference>
<feature type="region of interest" description="Disordered" evidence="1">
    <location>
        <begin position="1"/>
        <end position="29"/>
    </location>
</feature>
<dbReference type="AlphaFoldDB" id="A0AAV8V6H6"/>
<feature type="compositionally biased region" description="Gly residues" evidence="1">
    <location>
        <begin position="1"/>
        <end position="10"/>
    </location>
</feature>
<dbReference type="InterPro" id="IPR050951">
    <property type="entry name" value="Retrovirus_Pol_polyprotein"/>
</dbReference>
<dbReference type="PANTHER" id="PTHR37984:SF9">
    <property type="entry name" value="INTEGRASE CATALYTIC DOMAIN-CONTAINING PROTEIN"/>
    <property type="match status" value="1"/>
</dbReference>
<keyword evidence="3" id="KW-1185">Reference proteome</keyword>
<reference evidence="2 3" key="1">
    <citation type="journal article" date="2023" name="Insect Mol. Biol.">
        <title>Genome sequencing provides insights into the evolution of gene families encoding plant cell wall-degrading enzymes in longhorned beetles.</title>
        <authorList>
            <person name="Shin N.R."/>
            <person name="Okamura Y."/>
            <person name="Kirsch R."/>
            <person name="Pauchet Y."/>
        </authorList>
    </citation>
    <scope>NUCLEOTIDE SEQUENCE [LARGE SCALE GENOMIC DNA]</scope>
    <source>
        <strain evidence="2">EAD_L_NR</strain>
    </source>
</reference>
<dbReference type="PANTHER" id="PTHR37984">
    <property type="entry name" value="PROTEIN CBG26694"/>
    <property type="match status" value="1"/>
</dbReference>
<evidence type="ECO:0000313" key="2">
    <source>
        <dbReference type="EMBL" id="KAJ8909756.1"/>
    </source>
</evidence>
<sequence length="244" mass="27935">MKRKAQGGGVRARSETKKQKGPAAESTGFNRNGQVKRKLCGSCGKNHPGYCKYANYVCNRCKTKGHLAQVCKRQQRYHKYLGVRTEEVDDSSESIHVCNVRLNNMKRNIRFYVIENGDPMIEGRDFLKAFGITLSNINNIDCNVNDEISKLIGKHSQVFNKELGLFKYTKISNSKPIFCKPRSVPLAYRKALEEELQHLKRLGIIKPVETKYIKAKENILSDYLSRAPVKINVIDPDMRRKENI</sequence>
<organism evidence="2 3">
    <name type="scientific">Exocentrus adspersus</name>
    <dbReference type="NCBI Taxonomy" id="1586481"/>
    <lineage>
        <taxon>Eukaryota</taxon>
        <taxon>Metazoa</taxon>
        <taxon>Ecdysozoa</taxon>
        <taxon>Arthropoda</taxon>
        <taxon>Hexapoda</taxon>
        <taxon>Insecta</taxon>
        <taxon>Pterygota</taxon>
        <taxon>Neoptera</taxon>
        <taxon>Endopterygota</taxon>
        <taxon>Coleoptera</taxon>
        <taxon>Polyphaga</taxon>
        <taxon>Cucujiformia</taxon>
        <taxon>Chrysomeloidea</taxon>
        <taxon>Cerambycidae</taxon>
        <taxon>Lamiinae</taxon>
        <taxon>Acanthocinini</taxon>
        <taxon>Exocentrus</taxon>
    </lineage>
</organism>
<evidence type="ECO:0000256" key="1">
    <source>
        <dbReference type="SAM" id="MobiDB-lite"/>
    </source>
</evidence>
<dbReference type="EMBL" id="JANEYG010000420">
    <property type="protein sequence ID" value="KAJ8909756.1"/>
    <property type="molecule type" value="Genomic_DNA"/>
</dbReference>
<evidence type="ECO:0000313" key="3">
    <source>
        <dbReference type="Proteomes" id="UP001159042"/>
    </source>
</evidence>
<name>A0AAV8V6H6_9CUCU</name>
<comment type="caution">
    <text evidence="2">The sequence shown here is derived from an EMBL/GenBank/DDBJ whole genome shotgun (WGS) entry which is preliminary data.</text>
</comment>
<protein>
    <submittedName>
        <fullName evidence="2">Uncharacterized protein</fullName>
    </submittedName>
</protein>
<proteinExistence type="predicted"/>
<accession>A0AAV8V6H6</accession>